<gene>
    <name evidence="7" type="ORF">D3273_06665</name>
</gene>
<keyword evidence="5 6" id="KW-0472">Membrane</keyword>
<evidence type="ECO:0000256" key="6">
    <source>
        <dbReference type="SAM" id="Phobius"/>
    </source>
</evidence>
<evidence type="ECO:0000313" key="8">
    <source>
        <dbReference type="Proteomes" id="UP000290759"/>
    </source>
</evidence>
<dbReference type="RefSeq" id="WP_129224767.1">
    <property type="nucleotide sequence ID" value="NZ_QYBB01000005.1"/>
</dbReference>
<dbReference type="GO" id="GO:0005886">
    <property type="term" value="C:plasma membrane"/>
    <property type="evidence" value="ECO:0007669"/>
    <property type="project" value="TreeGrafter"/>
</dbReference>
<dbReference type="PANTHER" id="PTHR42893">
    <property type="entry name" value="PROTEIN DETOXIFICATION 44, CHLOROPLASTIC-RELATED"/>
    <property type="match status" value="1"/>
</dbReference>
<feature type="transmembrane region" description="Helical" evidence="6">
    <location>
        <begin position="140"/>
        <end position="157"/>
    </location>
</feature>
<feature type="transmembrane region" description="Helical" evidence="6">
    <location>
        <begin position="46"/>
        <end position="68"/>
    </location>
</feature>
<feature type="transmembrane region" description="Helical" evidence="6">
    <location>
        <begin position="194"/>
        <end position="213"/>
    </location>
</feature>
<feature type="transmembrane region" description="Helical" evidence="6">
    <location>
        <begin position="242"/>
        <end position="260"/>
    </location>
</feature>
<reference evidence="7 8" key="1">
    <citation type="submission" date="2018-12" db="EMBL/GenBank/DDBJ databases">
        <authorList>
            <person name="Grouzdev D.S."/>
            <person name="Krutkina M.S."/>
        </authorList>
    </citation>
    <scope>NUCLEOTIDE SEQUENCE [LARGE SCALE GENOMIC DNA]</scope>
    <source>
        <strain evidence="7 8">RmlP026</strain>
    </source>
</reference>
<feature type="transmembrane region" description="Helical" evidence="6">
    <location>
        <begin position="386"/>
        <end position="402"/>
    </location>
</feature>
<keyword evidence="8" id="KW-1185">Reference proteome</keyword>
<dbReference type="InterPro" id="IPR044644">
    <property type="entry name" value="DinF-like"/>
</dbReference>
<reference evidence="7 8" key="2">
    <citation type="submission" date="2019-02" db="EMBL/GenBank/DDBJ databases">
        <title>'Lichenibacterium ramalinii' gen. nov. sp. nov., 'Lichenibacterium minor' gen. nov. sp. nov.</title>
        <authorList>
            <person name="Pankratov T."/>
        </authorList>
    </citation>
    <scope>NUCLEOTIDE SEQUENCE [LARGE SCALE GENOMIC DNA]</scope>
    <source>
        <strain evidence="7 8">RmlP026</strain>
    </source>
</reference>
<dbReference type="EMBL" id="QYBB01000005">
    <property type="protein sequence ID" value="RYC32762.1"/>
    <property type="molecule type" value="Genomic_DNA"/>
</dbReference>
<keyword evidence="3 6" id="KW-0812">Transmembrane</keyword>
<dbReference type="InterPro" id="IPR002528">
    <property type="entry name" value="MATE_fam"/>
</dbReference>
<protein>
    <submittedName>
        <fullName evidence="7">MATE family efflux transporter</fullName>
    </submittedName>
</protein>
<organism evidence="7 8">
    <name type="scientific">Lichenibacterium minor</name>
    <dbReference type="NCBI Taxonomy" id="2316528"/>
    <lineage>
        <taxon>Bacteria</taxon>
        <taxon>Pseudomonadati</taxon>
        <taxon>Pseudomonadota</taxon>
        <taxon>Alphaproteobacteria</taxon>
        <taxon>Hyphomicrobiales</taxon>
        <taxon>Lichenihabitantaceae</taxon>
        <taxon>Lichenibacterium</taxon>
    </lineage>
</organism>
<feature type="transmembrane region" description="Helical" evidence="6">
    <location>
        <begin position="266"/>
        <end position="285"/>
    </location>
</feature>
<name>A0A4Q2U8K5_9HYPH</name>
<evidence type="ECO:0000256" key="5">
    <source>
        <dbReference type="ARBA" id="ARBA00023136"/>
    </source>
</evidence>
<dbReference type="PANTHER" id="PTHR42893:SF46">
    <property type="entry name" value="PROTEIN DETOXIFICATION 44, CHLOROPLASTIC"/>
    <property type="match status" value="1"/>
</dbReference>
<evidence type="ECO:0000256" key="1">
    <source>
        <dbReference type="ARBA" id="ARBA00004141"/>
    </source>
</evidence>
<evidence type="ECO:0000256" key="2">
    <source>
        <dbReference type="ARBA" id="ARBA00010199"/>
    </source>
</evidence>
<dbReference type="CDD" id="cd13136">
    <property type="entry name" value="MATE_DinF_like"/>
    <property type="match status" value="1"/>
</dbReference>
<dbReference type="Proteomes" id="UP000290759">
    <property type="component" value="Unassembled WGS sequence"/>
</dbReference>
<feature type="transmembrane region" description="Helical" evidence="6">
    <location>
        <begin position="96"/>
        <end position="120"/>
    </location>
</feature>
<dbReference type="GO" id="GO:0015297">
    <property type="term" value="F:antiporter activity"/>
    <property type="evidence" value="ECO:0007669"/>
    <property type="project" value="InterPro"/>
</dbReference>
<dbReference type="OrthoDB" id="9789527at2"/>
<feature type="transmembrane region" description="Helical" evidence="6">
    <location>
        <begin position="169"/>
        <end position="188"/>
    </location>
</feature>
<dbReference type="GO" id="GO:0042910">
    <property type="term" value="F:xenobiotic transmembrane transporter activity"/>
    <property type="evidence" value="ECO:0007669"/>
    <property type="project" value="InterPro"/>
</dbReference>
<feature type="transmembrane region" description="Helical" evidence="6">
    <location>
        <begin position="408"/>
        <end position="424"/>
    </location>
</feature>
<dbReference type="AlphaFoldDB" id="A0A4Q2U8K5"/>
<comment type="caution">
    <text evidence="7">The sequence shown here is derived from an EMBL/GenBank/DDBJ whole genome shotgun (WGS) entry which is preliminary data.</text>
</comment>
<accession>A0A4Q2U8K5</accession>
<comment type="subcellular location">
    <subcellularLocation>
        <location evidence="1">Membrane</location>
        <topology evidence="1">Multi-pass membrane protein</topology>
    </subcellularLocation>
</comment>
<feature type="transmembrane region" description="Helical" evidence="6">
    <location>
        <begin position="311"/>
        <end position="333"/>
    </location>
</feature>
<keyword evidence="4 6" id="KW-1133">Transmembrane helix</keyword>
<sequence length="444" mass="45820">MTPANRVAVTHATVIRLALPMTLANMSTPLLGFTDAAVIGRLGDPALLGAIAAAAVVFDFIFWGFGFLRLGTAGLTAQAVGAGDVGAERATLLRALLLAAGLGLLVILLQAPIAAVAFAALDATPAVTAAARSYYDIRVWAAPFTLVNYAVLGAVIGRGRTDVGLVLQVLINLSNIALNVSLVAGFGLGVRGSAIGTLVAEGVGAAVGVAVLARLHGRFRVDWAGLRDRAALGRMLGVNRDIMIRSASLVFAFAFFTAQGARGGDVVLAANAVLMNLFLISAYFLDGFATAAEQMCGQSVGARDGAGFRRAVAITSLWCVLFSAGVTLLAFAGGGAFIDVVSTSPAVRAAARAFLPFAALTPLCGAMAFEFDGVFVGATWTRDMRNLMLAALAVYLALFVALRPFGNAGLWVALLGFLLARGALQAWRFRALERATFPRATAAG</sequence>
<evidence type="ECO:0000256" key="4">
    <source>
        <dbReference type="ARBA" id="ARBA00022989"/>
    </source>
</evidence>
<evidence type="ECO:0000313" key="7">
    <source>
        <dbReference type="EMBL" id="RYC32762.1"/>
    </source>
</evidence>
<dbReference type="NCBIfam" id="TIGR00797">
    <property type="entry name" value="matE"/>
    <property type="match status" value="1"/>
</dbReference>
<comment type="similarity">
    <text evidence="2">Belongs to the multi antimicrobial extrusion (MATE) (TC 2.A.66.1) family.</text>
</comment>
<feature type="transmembrane region" description="Helical" evidence="6">
    <location>
        <begin position="353"/>
        <end position="374"/>
    </location>
</feature>
<proteinExistence type="inferred from homology"/>
<evidence type="ECO:0000256" key="3">
    <source>
        <dbReference type="ARBA" id="ARBA00022692"/>
    </source>
</evidence>
<dbReference type="Pfam" id="PF01554">
    <property type="entry name" value="MatE"/>
    <property type="match status" value="2"/>
</dbReference>